<evidence type="ECO:0000313" key="2">
    <source>
        <dbReference type="Proteomes" id="UP000886674"/>
    </source>
</evidence>
<comment type="caution">
    <text evidence="1">The sequence shown here is derived from an EMBL/GenBank/DDBJ whole genome shotgun (WGS) entry which is preliminary data.</text>
</comment>
<gene>
    <name evidence="1" type="ORF">JAY77_23295</name>
</gene>
<dbReference type="Proteomes" id="UP000886674">
    <property type="component" value="Unassembled WGS sequence"/>
</dbReference>
<evidence type="ECO:0000313" key="1">
    <source>
        <dbReference type="EMBL" id="MCG7981058.1"/>
    </source>
</evidence>
<organism evidence="1 2">
    <name type="scientific">Candidatus Thiodiazotropha taylori</name>
    <dbReference type="NCBI Taxonomy" id="2792791"/>
    <lineage>
        <taxon>Bacteria</taxon>
        <taxon>Pseudomonadati</taxon>
        <taxon>Pseudomonadota</taxon>
        <taxon>Gammaproteobacteria</taxon>
        <taxon>Chromatiales</taxon>
        <taxon>Sedimenticolaceae</taxon>
        <taxon>Candidatus Thiodiazotropha</taxon>
    </lineage>
</organism>
<evidence type="ECO:0008006" key="3">
    <source>
        <dbReference type="Google" id="ProtNLM"/>
    </source>
</evidence>
<name>A0A9E4TWM6_9GAMM</name>
<dbReference type="EMBL" id="JAEPCR010000190">
    <property type="protein sequence ID" value="MCG7981058.1"/>
    <property type="molecule type" value="Genomic_DNA"/>
</dbReference>
<reference evidence="1" key="1">
    <citation type="journal article" date="2021" name="Proc. Natl. Acad. Sci. U.S.A.">
        <title>Global biogeography of chemosynthetic symbionts reveals both localized and globally distributed symbiont groups. .</title>
        <authorList>
            <person name="Osvatic J.T."/>
            <person name="Wilkins L.G.E."/>
            <person name="Leibrecht L."/>
            <person name="Leray M."/>
            <person name="Zauner S."/>
            <person name="Polzin J."/>
            <person name="Camacho Y."/>
            <person name="Gros O."/>
            <person name="van Gils J.A."/>
            <person name="Eisen J.A."/>
            <person name="Petersen J.M."/>
            <person name="Yuen B."/>
        </authorList>
    </citation>
    <scope>NUCLEOTIDE SEQUENCE</scope>
    <source>
        <strain evidence="1">MAGclacostrist055</strain>
    </source>
</reference>
<protein>
    <recommendedName>
        <fullName evidence="3">DUF4145 domain-containing protein</fullName>
    </recommendedName>
</protein>
<proteinExistence type="predicted"/>
<dbReference type="AlphaFoldDB" id="A0A9E4TWM6"/>
<accession>A0A9E4TWM6</accession>
<sequence length="311" mass="36429">MKRYLVFPQDFDTRAYALEDEKESWEERPRQLHRENKRKLLEQLEKELGSHDFDAKVARFKEIGISPFSMVSFHNRFFAEVRQAFIVGSYYPALTGACALGERMLNHMLLILRDEFSHTPEYKRVYRKKSFDDWGLTINTLKAWGVLDDTLEGEFNALKELRNKSIHFNHETYANAKDDSLNAIKIISEIISLRFGFFRKEHTWGIEGTRGAQFIKKEFETDPFIRHFYIPKCPLVGPYYAVNFLNEGILFVDRAAYEDTEISDENFSDIFNNRKIEEVSKSDLPLPEDVDPVGILLQDGSYRLTKKVGRE</sequence>